<protein>
    <submittedName>
        <fullName evidence="1">Uncharacterized protein</fullName>
    </submittedName>
</protein>
<keyword evidence="1" id="KW-0614">Plasmid</keyword>
<keyword evidence="2" id="KW-1185">Reference proteome</keyword>
<evidence type="ECO:0000313" key="1">
    <source>
        <dbReference type="EMBL" id="WFP94901.1"/>
    </source>
</evidence>
<reference evidence="1 2" key="1">
    <citation type="submission" date="2023-03" db="EMBL/GenBank/DDBJ databases">
        <title>Comparative genome and transcriptome analysis combination mining strategies for increasing vitamin B12 production of Ensifer adhaerens strain.</title>
        <authorList>
            <person name="Yongheng L."/>
        </authorList>
    </citation>
    <scope>NUCLEOTIDE SEQUENCE [LARGE SCALE GENOMIC DNA]</scope>
    <source>
        <strain evidence="1 2">Casida A-T305</strain>
        <plasmid evidence="1 2">unnamedB</plasmid>
    </source>
</reference>
<dbReference type="GeneID" id="29523017"/>
<dbReference type="EMBL" id="CP121310">
    <property type="protein sequence ID" value="WFP94901.1"/>
    <property type="molecule type" value="Genomic_DNA"/>
</dbReference>
<sequence length="66" mass="8011">MRYEDTKEQYSKVVRGWNARYDLNEFIAQHGLQPLAARELFAKFGPYKVDLDRKVAELRKEWHKNR</sequence>
<gene>
    <name evidence="1" type="ORF">P4B07_34565</name>
</gene>
<accession>A0ABY8HSY5</accession>
<evidence type="ECO:0000313" key="2">
    <source>
        <dbReference type="Proteomes" id="UP001214094"/>
    </source>
</evidence>
<proteinExistence type="predicted"/>
<geneLocation type="plasmid" evidence="1 2">
    <name>unnamedB</name>
</geneLocation>
<organism evidence="1 2">
    <name type="scientific">Ensifer adhaerens</name>
    <name type="common">Sinorhizobium morelense</name>
    <dbReference type="NCBI Taxonomy" id="106592"/>
    <lineage>
        <taxon>Bacteria</taxon>
        <taxon>Pseudomonadati</taxon>
        <taxon>Pseudomonadota</taxon>
        <taxon>Alphaproteobacteria</taxon>
        <taxon>Hyphomicrobiales</taxon>
        <taxon>Rhizobiaceae</taxon>
        <taxon>Sinorhizobium/Ensifer group</taxon>
        <taxon>Ensifer</taxon>
    </lineage>
</organism>
<dbReference type="RefSeq" id="WP_034800025.1">
    <property type="nucleotide sequence ID" value="NZ_CP015882.1"/>
</dbReference>
<name>A0ABY8HSY5_ENSAD</name>
<dbReference type="Proteomes" id="UP001214094">
    <property type="component" value="Plasmid unnamedB"/>
</dbReference>